<reference evidence="4" key="1">
    <citation type="journal article" date="2019" name="Int. J. Syst. Evol. Microbiol.">
        <title>The Global Catalogue of Microorganisms (GCM) 10K type strain sequencing project: providing services to taxonomists for standard genome sequencing and annotation.</title>
        <authorList>
            <consortium name="The Broad Institute Genomics Platform"/>
            <consortium name="The Broad Institute Genome Sequencing Center for Infectious Disease"/>
            <person name="Wu L."/>
            <person name="Ma J."/>
        </authorList>
    </citation>
    <scope>NUCLEOTIDE SEQUENCE [LARGE SCALE GENOMIC DNA]</scope>
    <source>
        <strain evidence="4">CCUG 55995</strain>
    </source>
</reference>
<evidence type="ECO:0000313" key="3">
    <source>
        <dbReference type="EMBL" id="MFC4638461.1"/>
    </source>
</evidence>
<dbReference type="InterPro" id="IPR001789">
    <property type="entry name" value="Sig_transdc_resp-reg_receiver"/>
</dbReference>
<dbReference type="SMART" id="SM00448">
    <property type="entry name" value="REC"/>
    <property type="match status" value="1"/>
</dbReference>
<feature type="domain" description="Response regulatory" evidence="2">
    <location>
        <begin position="6"/>
        <end position="127"/>
    </location>
</feature>
<comment type="caution">
    <text evidence="3">The sequence shown here is derived from an EMBL/GenBank/DDBJ whole genome shotgun (WGS) entry which is preliminary data.</text>
</comment>
<evidence type="ECO:0000259" key="2">
    <source>
        <dbReference type="PROSITE" id="PS50110"/>
    </source>
</evidence>
<dbReference type="EMBL" id="JBHSEI010000005">
    <property type="protein sequence ID" value="MFC4638461.1"/>
    <property type="molecule type" value="Genomic_DNA"/>
</dbReference>
<keyword evidence="4" id="KW-1185">Reference proteome</keyword>
<organism evidence="3 4">
    <name type="scientific">Deinococcus hohokamensis</name>
    <dbReference type="NCBI Taxonomy" id="309883"/>
    <lineage>
        <taxon>Bacteria</taxon>
        <taxon>Thermotogati</taxon>
        <taxon>Deinococcota</taxon>
        <taxon>Deinococci</taxon>
        <taxon>Deinococcales</taxon>
        <taxon>Deinococcaceae</taxon>
        <taxon>Deinococcus</taxon>
    </lineage>
</organism>
<feature type="modified residue" description="4-aspartylphosphate" evidence="1">
    <location>
        <position position="60"/>
    </location>
</feature>
<keyword evidence="1" id="KW-0597">Phosphoprotein</keyword>
<dbReference type="Proteomes" id="UP001595952">
    <property type="component" value="Unassembled WGS sequence"/>
</dbReference>
<name>A0ABV9I960_9DEIO</name>
<proteinExistence type="predicted"/>
<dbReference type="InterPro" id="IPR052893">
    <property type="entry name" value="TCS_response_regulator"/>
</dbReference>
<dbReference type="InterPro" id="IPR011006">
    <property type="entry name" value="CheY-like_superfamily"/>
</dbReference>
<dbReference type="Gene3D" id="3.40.50.2300">
    <property type="match status" value="1"/>
</dbReference>
<evidence type="ECO:0000256" key="1">
    <source>
        <dbReference type="PROSITE-ProRule" id="PRU00169"/>
    </source>
</evidence>
<dbReference type="PANTHER" id="PTHR44520">
    <property type="entry name" value="RESPONSE REGULATOR RCP1-RELATED"/>
    <property type="match status" value="1"/>
</dbReference>
<accession>A0ABV9I960</accession>
<dbReference type="PANTHER" id="PTHR44520:SF2">
    <property type="entry name" value="RESPONSE REGULATOR RCP1"/>
    <property type="match status" value="1"/>
</dbReference>
<dbReference type="Pfam" id="PF00072">
    <property type="entry name" value="Response_reg"/>
    <property type="match status" value="1"/>
</dbReference>
<dbReference type="SUPFAM" id="SSF52172">
    <property type="entry name" value="CheY-like"/>
    <property type="match status" value="1"/>
</dbReference>
<evidence type="ECO:0000313" key="4">
    <source>
        <dbReference type="Proteomes" id="UP001595952"/>
    </source>
</evidence>
<sequence>MSFRLHILLVEDSTSDLVLAQDVFSLHQDRIHLTMRTSAADALAYLNDPASPRTDVILMDLHLPGMSGLEALAAIKHSPELSAVPVILMSGTGDPAQVRQAYALHASAFLAKDIRFPQQLTAFLKFWLQARVPAQATNSGSEQT</sequence>
<dbReference type="PROSITE" id="PS50110">
    <property type="entry name" value="RESPONSE_REGULATORY"/>
    <property type="match status" value="1"/>
</dbReference>
<protein>
    <submittedName>
        <fullName evidence="3">Response regulator</fullName>
    </submittedName>
</protein>
<dbReference type="RefSeq" id="WP_380061465.1">
    <property type="nucleotide sequence ID" value="NZ_JBHSEI010000005.1"/>
</dbReference>
<gene>
    <name evidence="3" type="ORF">ACFO0D_08885</name>
</gene>